<comment type="caution">
    <text evidence="2">The sequence shown here is derived from an EMBL/GenBank/DDBJ whole genome shotgun (WGS) entry which is preliminary data.</text>
</comment>
<dbReference type="InterPro" id="IPR023991">
    <property type="entry name" value="Bacteriocin_IIb_lactobn/cerein"/>
</dbReference>
<dbReference type="EMBL" id="PTRA01000005">
    <property type="protein sequence ID" value="PQA55103.1"/>
    <property type="molecule type" value="Genomic_DNA"/>
</dbReference>
<keyword evidence="1" id="KW-0472">Membrane</keyword>
<dbReference type="NCBIfam" id="TIGR03949">
    <property type="entry name" value="bact_IIb_cerein"/>
    <property type="match status" value="1"/>
</dbReference>
<evidence type="ECO:0008006" key="4">
    <source>
        <dbReference type="Google" id="ProtNLM"/>
    </source>
</evidence>
<gene>
    <name evidence="2" type="ORF">C5O19_21415</name>
</gene>
<keyword evidence="3" id="KW-1185">Reference proteome</keyword>
<dbReference type="OrthoDB" id="714401at2"/>
<evidence type="ECO:0000256" key="1">
    <source>
        <dbReference type="SAM" id="Phobius"/>
    </source>
</evidence>
<evidence type="ECO:0000313" key="2">
    <source>
        <dbReference type="EMBL" id="PQA55103.1"/>
    </source>
</evidence>
<keyword evidence="1" id="KW-0812">Transmembrane</keyword>
<protein>
    <recommendedName>
        <fullName evidence="4">Class IIb bacteriocin, lactobin A/cerein 7B family</fullName>
    </recommendedName>
</protein>
<proteinExistence type="predicted"/>
<organism evidence="2 3">
    <name type="scientific">Siphonobacter curvatus</name>
    <dbReference type="NCBI Taxonomy" id="2094562"/>
    <lineage>
        <taxon>Bacteria</taxon>
        <taxon>Pseudomonadati</taxon>
        <taxon>Bacteroidota</taxon>
        <taxon>Cytophagia</taxon>
        <taxon>Cytophagales</taxon>
        <taxon>Cytophagaceae</taxon>
        <taxon>Siphonobacter</taxon>
    </lineage>
</organism>
<accession>A0A2S7IHC1</accession>
<name>A0A2S7IHC1_9BACT</name>
<keyword evidence="1" id="KW-1133">Transmembrane helix</keyword>
<dbReference type="RefSeq" id="WP_104715421.1">
    <property type="nucleotide sequence ID" value="NZ_PTRA01000005.1"/>
</dbReference>
<feature type="transmembrane region" description="Helical" evidence="1">
    <location>
        <begin position="25"/>
        <end position="44"/>
    </location>
</feature>
<reference evidence="3" key="1">
    <citation type="submission" date="2018-02" db="EMBL/GenBank/DDBJ databases">
        <title>Genome sequencing of Solimonas sp. HR-BB.</title>
        <authorList>
            <person name="Lee Y."/>
            <person name="Jeon C.O."/>
        </authorList>
    </citation>
    <scope>NUCLEOTIDE SEQUENCE [LARGE SCALE GENOMIC DNA]</scope>
    <source>
        <strain evidence="3">HR-U</strain>
    </source>
</reference>
<dbReference type="Proteomes" id="UP000239590">
    <property type="component" value="Unassembled WGS sequence"/>
</dbReference>
<sequence>MNAVAFQNAELVALDQNELMEVEGGIVPALILGYIAGVALYAALS</sequence>
<evidence type="ECO:0000313" key="3">
    <source>
        <dbReference type="Proteomes" id="UP000239590"/>
    </source>
</evidence>
<dbReference type="AlphaFoldDB" id="A0A2S7IHC1"/>